<evidence type="ECO:0008006" key="5">
    <source>
        <dbReference type="Google" id="ProtNLM"/>
    </source>
</evidence>
<feature type="domain" description="FIST" evidence="1">
    <location>
        <begin position="99"/>
        <end position="300"/>
    </location>
</feature>
<dbReference type="HOGENOM" id="CLU_047108_1_0_9"/>
<dbReference type="InterPro" id="IPR013702">
    <property type="entry name" value="FIST_domain_N"/>
</dbReference>
<protein>
    <recommendedName>
        <fullName evidence="5">FIST domain-containing protein</fullName>
    </recommendedName>
</protein>
<feature type="domain" description="FIST C-domain" evidence="2">
    <location>
        <begin position="301"/>
        <end position="431"/>
    </location>
</feature>
<dbReference type="PANTHER" id="PTHR40252">
    <property type="entry name" value="BLR0328 PROTEIN"/>
    <property type="match status" value="1"/>
</dbReference>
<dbReference type="InterPro" id="IPR019494">
    <property type="entry name" value="FIST_C"/>
</dbReference>
<dbReference type="RefSeq" id="WP_015614784.1">
    <property type="nucleotide sequence ID" value="NC_021182.1"/>
</dbReference>
<accession>R4K1L8</accession>
<evidence type="ECO:0000313" key="3">
    <source>
        <dbReference type="EMBL" id="AGK96463.1"/>
    </source>
</evidence>
<dbReference type="Pfam" id="PF10442">
    <property type="entry name" value="FIST_C"/>
    <property type="match status" value="1"/>
</dbReference>
<organism evidence="3 4">
    <name type="scientific">Clostridium pasteurianum BC1</name>
    <dbReference type="NCBI Taxonomy" id="86416"/>
    <lineage>
        <taxon>Bacteria</taxon>
        <taxon>Bacillati</taxon>
        <taxon>Bacillota</taxon>
        <taxon>Clostridia</taxon>
        <taxon>Eubacteriales</taxon>
        <taxon>Clostridiaceae</taxon>
        <taxon>Clostridium</taxon>
    </lineage>
</organism>
<dbReference type="OrthoDB" id="9770293at2"/>
<dbReference type="Pfam" id="PF08495">
    <property type="entry name" value="FIST"/>
    <property type="match status" value="1"/>
</dbReference>
<sequence length="448" mass="49929">MSGKIKDIIDNIIRERSKGNPAIAEMTKAKLILKGINPSKFDGYSADDPVIIEELLNISHLLNVKNLEKNNVKIKSAFSTKFLEEEVVFDIRNQLNVCNGKLVVYFASSSYDQGRLSNLMKAAFENSTVVGCSTAGEIVSGEILKNSVVAMSINSNIVSDVKVEIIENMKENLSVEAAFTSFEKYFNESSYTMDSTKYVGIVLIDGVSMKEEKIMDLIGNRTNVIFVGGSAGDDFKFLKTHVCANGKAFTDSAVLVMLKINTNAEFSIIKTQSFKVSDYTLIANKVNEATREVIEFNNRPAILEYADAVGAASIEDAPKYFMTNPVGLLVGENNLFIRSPQQLKGTNIVFFCNILENMEVRLLESTDIIEDTKKAIENKIYEFGQIDGIINFHCIERTHELEKKNLEKQYGKIFSDIPTIGFSTYGEEFIGHMNQTSAMLVFRLKPNS</sequence>
<proteinExistence type="predicted"/>
<evidence type="ECO:0000313" key="4">
    <source>
        <dbReference type="Proteomes" id="UP000013523"/>
    </source>
</evidence>
<gene>
    <name evidence="3" type="ORF">Clopa_1519</name>
</gene>
<keyword evidence="4" id="KW-1185">Reference proteome</keyword>
<dbReference type="eggNOG" id="COG3287">
    <property type="taxonomic scope" value="Bacteria"/>
</dbReference>
<dbReference type="AlphaFoldDB" id="R4K1L8"/>
<dbReference type="Proteomes" id="UP000013523">
    <property type="component" value="Chromosome"/>
</dbReference>
<dbReference type="PATRIC" id="fig|86416.3.peg.1496"/>
<dbReference type="SMART" id="SM01204">
    <property type="entry name" value="FIST_C"/>
    <property type="match status" value="1"/>
</dbReference>
<reference evidence="3 4" key="1">
    <citation type="submission" date="2012-01" db="EMBL/GenBank/DDBJ databases">
        <title>Complete sequence of chromosome of Clostridium pasteurianum BC1.</title>
        <authorList>
            <consortium name="US DOE Joint Genome Institute"/>
            <person name="Lucas S."/>
            <person name="Han J."/>
            <person name="Lapidus A."/>
            <person name="Cheng J.-F."/>
            <person name="Goodwin L."/>
            <person name="Pitluck S."/>
            <person name="Peters L."/>
            <person name="Mikhailova N."/>
            <person name="Teshima H."/>
            <person name="Detter J.C."/>
            <person name="Han C."/>
            <person name="Tapia R."/>
            <person name="Land M."/>
            <person name="Hauser L."/>
            <person name="Kyrpides N."/>
            <person name="Ivanova N."/>
            <person name="Pagani I."/>
            <person name="Dunn J."/>
            <person name="Taghavi S."/>
            <person name="Francis A."/>
            <person name="van der Lelie D."/>
            <person name="Woyke T."/>
        </authorList>
    </citation>
    <scope>NUCLEOTIDE SEQUENCE [LARGE SCALE GENOMIC DNA]</scope>
    <source>
        <strain evidence="3 4">BC1</strain>
    </source>
</reference>
<dbReference type="EMBL" id="CP003261">
    <property type="protein sequence ID" value="AGK96463.1"/>
    <property type="molecule type" value="Genomic_DNA"/>
</dbReference>
<dbReference type="SMART" id="SM00897">
    <property type="entry name" value="FIST"/>
    <property type="match status" value="1"/>
</dbReference>
<name>R4K1L8_CLOPA</name>
<dbReference type="KEGG" id="cpas:Clopa_1519"/>
<evidence type="ECO:0000259" key="1">
    <source>
        <dbReference type="SMART" id="SM00897"/>
    </source>
</evidence>
<dbReference type="PANTHER" id="PTHR40252:SF2">
    <property type="entry name" value="BLR0328 PROTEIN"/>
    <property type="match status" value="1"/>
</dbReference>
<dbReference type="STRING" id="86416.Clopa_1519"/>
<evidence type="ECO:0000259" key="2">
    <source>
        <dbReference type="SMART" id="SM01204"/>
    </source>
</evidence>